<dbReference type="AlphaFoldDB" id="A0A8T2S2S7"/>
<protein>
    <submittedName>
        <fullName evidence="1">Uncharacterized protein</fullName>
    </submittedName>
</protein>
<organism evidence="1 2">
    <name type="scientific">Ceratopteris richardii</name>
    <name type="common">Triangle waterfern</name>
    <dbReference type="NCBI Taxonomy" id="49495"/>
    <lineage>
        <taxon>Eukaryota</taxon>
        <taxon>Viridiplantae</taxon>
        <taxon>Streptophyta</taxon>
        <taxon>Embryophyta</taxon>
        <taxon>Tracheophyta</taxon>
        <taxon>Polypodiopsida</taxon>
        <taxon>Polypodiidae</taxon>
        <taxon>Polypodiales</taxon>
        <taxon>Pteridineae</taxon>
        <taxon>Pteridaceae</taxon>
        <taxon>Parkerioideae</taxon>
        <taxon>Ceratopteris</taxon>
    </lineage>
</organism>
<proteinExistence type="predicted"/>
<dbReference type="EMBL" id="CM035428">
    <property type="protein sequence ID" value="KAH7302371.1"/>
    <property type="molecule type" value="Genomic_DNA"/>
</dbReference>
<gene>
    <name evidence="1" type="ORF">KP509_23G069600</name>
</gene>
<sequence length="140" mass="15570">MHTSCLSISVGYLPASVRHQAIILPTRLVACPHATLASTDGVSSVPLTNPLSSFASPRINHLKGQAFVLSGIHHWKTKTPSPTLFTVRNCLRMQLVRGGWAVHQVGERLRFEILNSNRMLLGQKKFESILNSNFRLTERT</sequence>
<reference evidence="1 2" key="1">
    <citation type="submission" date="2021-08" db="EMBL/GenBank/DDBJ databases">
        <title>WGS assembly of Ceratopteris richardii.</title>
        <authorList>
            <person name="Marchant D.B."/>
            <person name="Chen G."/>
            <person name="Jenkins J."/>
            <person name="Shu S."/>
            <person name="Leebens-Mack J."/>
            <person name="Grimwood J."/>
            <person name="Schmutz J."/>
            <person name="Soltis P."/>
            <person name="Soltis D."/>
            <person name="Chen Z.-H."/>
        </authorList>
    </citation>
    <scope>NUCLEOTIDE SEQUENCE [LARGE SCALE GENOMIC DNA]</scope>
    <source>
        <strain evidence="1">Whitten #5841</strain>
        <tissue evidence="1">Leaf</tissue>
    </source>
</reference>
<keyword evidence="2" id="KW-1185">Reference proteome</keyword>
<evidence type="ECO:0000313" key="1">
    <source>
        <dbReference type="EMBL" id="KAH7302371.1"/>
    </source>
</evidence>
<accession>A0A8T2S2S7</accession>
<name>A0A8T2S2S7_CERRI</name>
<evidence type="ECO:0000313" key="2">
    <source>
        <dbReference type="Proteomes" id="UP000825935"/>
    </source>
</evidence>
<dbReference type="Proteomes" id="UP000825935">
    <property type="component" value="Chromosome 23"/>
</dbReference>
<comment type="caution">
    <text evidence="1">The sequence shown here is derived from an EMBL/GenBank/DDBJ whole genome shotgun (WGS) entry which is preliminary data.</text>
</comment>